<accession>A0ABY1LI26</accession>
<comment type="caution">
    <text evidence="3">The sequence shown here is derived from an EMBL/GenBank/DDBJ whole genome shotgun (WGS) entry which is preliminary data.</text>
</comment>
<dbReference type="RefSeq" id="WP_079704886.1">
    <property type="nucleotide sequence ID" value="NZ_FUZO01000001.1"/>
</dbReference>
<evidence type="ECO:0000313" key="3">
    <source>
        <dbReference type="EMBL" id="SKC43302.1"/>
    </source>
</evidence>
<proteinExistence type="predicted"/>
<dbReference type="Proteomes" id="UP000190827">
    <property type="component" value="Unassembled WGS sequence"/>
</dbReference>
<feature type="short sequence motif" description="Histidine triad motif" evidence="1">
    <location>
        <begin position="101"/>
        <end position="105"/>
    </location>
</feature>
<dbReference type="SUPFAM" id="SSF54197">
    <property type="entry name" value="HIT-like"/>
    <property type="match status" value="1"/>
</dbReference>
<sequence>MNADDACDFCTNITEGTFDVVARGTGVIAVLDRHPINRGHVLVLPTRHAADLAALHQEEITEMAVVAQRADRAIRNVFGNAVEGTNLLMSNGAAADQGVPHAHLHVIPRAIGDGYEFREDASRYPLVPLDAAERAALSSELDSPN</sequence>
<dbReference type="InterPro" id="IPR036265">
    <property type="entry name" value="HIT-like_sf"/>
</dbReference>
<dbReference type="EMBL" id="FUZO01000001">
    <property type="protein sequence ID" value="SKC43302.1"/>
    <property type="molecule type" value="Genomic_DNA"/>
</dbReference>
<dbReference type="Pfam" id="PF01230">
    <property type="entry name" value="HIT"/>
    <property type="match status" value="1"/>
</dbReference>
<organism evidence="3 4">
    <name type="scientific">Plantibacter cousiniae</name>
    <name type="common">nom. nud.</name>
    <dbReference type="NCBI Taxonomy" id="199709"/>
    <lineage>
        <taxon>Bacteria</taxon>
        <taxon>Bacillati</taxon>
        <taxon>Actinomycetota</taxon>
        <taxon>Actinomycetes</taxon>
        <taxon>Micrococcales</taxon>
        <taxon>Microbacteriaceae</taxon>
        <taxon>Plantibacter</taxon>
    </lineage>
</organism>
<dbReference type="PROSITE" id="PS51084">
    <property type="entry name" value="HIT_2"/>
    <property type="match status" value="1"/>
</dbReference>
<keyword evidence="4" id="KW-1185">Reference proteome</keyword>
<reference evidence="3 4" key="1">
    <citation type="submission" date="2017-02" db="EMBL/GenBank/DDBJ databases">
        <authorList>
            <person name="Varghese N."/>
            <person name="Submissions S."/>
        </authorList>
    </citation>
    <scope>NUCLEOTIDE SEQUENCE [LARGE SCALE GENOMIC DNA]</scope>
    <source>
        <strain evidence="3 4">VKM Ac-1787</strain>
    </source>
</reference>
<gene>
    <name evidence="3" type="ORF">SAMN06295973_0882</name>
</gene>
<dbReference type="Gene3D" id="3.30.428.10">
    <property type="entry name" value="HIT-like"/>
    <property type="match status" value="1"/>
</dbReference>
<feature type="domain" description="HIT" evidence="2">
    <location>
        <begin position="8"/>
        <end position="116"/>
    </location>
</feature>
<dbReference type="PANTHER" id="PTHR46648:SF1">
    <property type="entry name" value="ADENOSINE 5'-MONOPHOSPHORAMIDASE HNT1"/>
    <property type="match status" value="1"/>
</dbReference>
<evidence type="ECO:0000313" key="4">
    <source>
        <dbReference type="Proteomes" id="UP000190827"/>
    </source>
</evidence>
<dbReference type="InterPro" id="IPR011146">
    <property type="entry name" value="HIT-like"/>
</dbReference>
<evidence type="ECO:0000256" key="1">
    <source>
        <dbReference type="PROSITE-ProRule" id="PRU00464"/>
    </source>
</evidence>
<dbReference type="InterPro" id="IPR001310">
    <property type="entry name" value="Histidine_triad_HIT"/>
</dbReference>
<dbReference type="PANTHER" id="PTHR46648">
    <property type="entry name" value="HIT FAMILY PROTEIN 1"/>
    <property type="match status" value="1"/>
</dbReference>
<protein>
    <submittedName>
        <fullName evidence="3">Histidine triad (HIT) family protein</fullName>
    </submittedName>
</protein>
<evidence type="ECO:0000259" key="2">
    <source>
        <dbReference type="PROSITE" id="PS51084"/>
    </source>
</evidence>
<name>A0ABY1LI26_9MICO</name>